<evidence type="ECO:0000256" key="8">
    <source>
        <dbReference type="ARBA" id="ARBA00023033"/>
    </source>
</evidence>
<keyword evidence="6 9" id="KW-0560">Oxidoreductase</keyword>
<evidence type="ECO:0000256" key="2">
    <source>
        <dbReference type="ARBA" id="ARBA00003690"/>
    </source>
</evidence>
<evidence type="ECO:0000256" key="5">
    <source>
        <dbReference type="ARBA" id="ARBA00022723"/>
    </source>
</evidence>
<keyword evidence="10" id="KW-0732">Signal</keyword>
<dbReference type="InterPro" id="IPR050196">
    <property type="entry name" value="Cytochrome_P450_Monoox"/>
</dbReference>
<keyword evidence="11" id="KW-1185">Reference proteome</keyword>
<dbReference type="Pfam" id="PF00067">
    <property type="entry name" value="p450"/>
    <property type="match status" value="1"/>
</dbReference>
<dbReference type="SUPFAM" id="SSF48264">
    <property type="entry name" value="Cytochrome P450"/>
    <property type="match status" value="1"/>
</dbReference>
<evidence type="ECO:0000256" key="10">
    <source>
        <dbReference type="SAM" id="SignalP"/>
    </source>
</evidence>
<dbReference type="InterPro" id="IPR001128">
    <property type="entry name" value="Cyt_P450"/>
</dbReference>
<dbReference type="RefSeq" id="XP_058976092.1">
    <property type="nucleotide sequence ID" value="XM_059120109.1"/>
</dbReference>
<comment type="similarity">
    <text evidence="3 9">Belongs to the cytochrome P450 family.</text>
</comment>
<dbReference type="CDD" id="cd20628">
    <property type="entry name" value="CYP4"/>
    <property type="match status" value="1"/>
</dbReference>
<evidence type="ECO:0000256" key="7">
    <source>
        <dbReference type="ARBA" id="ARBA00023004"/>
    </source>
</evidence>
<dbReference type="InterPro" id="IPR002401">
    <property type="entry name" value="Cyt_P450_E_grp-I"/>
</dbReference>
<dbReference type="PRINTS" id="PR00463">
    <property type="entry name" value="EP450I"/>
</dbReference>
<comment type="cofactor">
    <cofactor evidence="1">
        <name>heme</name>
        <dbReference type="ChEBI" id="CHEBI:30413"/>
    </cofactor>
</comment>
<evidence type="ECO:0000256" key="6">
    <source>
        <dbReference type="ARBA" id="ARBA00023002"/>
    </source>
</evidence>
<dbReference type="PANTHER" id="PTHR24291">
    <property type="entry name" value="CYTOCHROME P450 FAMILY 4"/>
    <property type="match status" value="1"/>
</dbReference>
<keyword evidence="4 9" id="KW-0349">Heme</keyword>
<keyword evidence="5 9" id="KW-0479">Metal-binding</keyword>
<evidence type="ECO:0000256" key="4">
    <source>
        <dbReference type="ARBA" id="ARBA00022617"/>
    </source>
</evidence>
<keyword evidence="7 9" id="KW-0408">Iron</keyword>
<dbReference type="Proteomes" id="UP001652621">
    <property type="component" value="Unplaced"/>
</dbReference>
<sequence>MLSFLVAILICVVIFGLRQLNRNYALTSLTKRIKTMDGTPLENVIDVVGGFWGSNFDLLTMKRSEQIFDYSRRLAKTFKRSYVQYFLLTPVYNVIDANDAEMILNDSRILDKGLLLRFLHPFLKTGLLTSSGKKWHTRRRLLTPTFHFNILQKFMEIFKSESRKFIDDLWKQIDLADFNGSVSLNELIPRFTLNIICETAMGVRLDDCADGDEYRKYYSRIEDILIERLKNPIMSFDWIFFKFQNGKNYLKSLKKLHSFSSGIIKKRREMLEEELQQQEFELIERIDQDDNNAYGKQRYAMLDSLLFAEKEGLIDHRGICEEVDTFILAGYDTISMNLIYALRCLAMYPDVQAKCYEELQECIPEDLSGLNMKQLNNLKYLDCVIRETLRLYPSVPTVKRECIADTVVGGNLFLPKRTQINLHIYDIHRNPKYFPDPEVFRPERFMSSEKRHPYAFIPFSVGQRNCIGQKFAILEIKTLLIHILQNFQLQSVSDCEELKFSTGLLLRTNTNVKIKLNKRN</sequence>
<evidence type="ECO:0000313" key="11">
    <source>
        <dbReference type="Proteomes" id="UP001652621"/>
    </source>
</evidence>
<dbReference type="PRINTS" id="PR00385">
    <property type="entry name" value="P450"/>
</dbReference>
<evidence type="ECO:0000313" key="12">
    <source>
        <dbReference type="RefSeq" id="XP_058976092.1"/>
    </source>
</evidence>
<evidence type="ECO:0000256" key="1">
    <source>
        <dbReference type="ARBA" id="ARBA00001971"/>
    </source>
</evidence>
<keyword evidence="8 9" id="KW-0503">Monooxygenase</keyword>
<feature type="signal peptide" evidence="10">
    <location>
        <begin position="1"/>
        <end position="16"/>
    </location>
</feature>
<dbReference type="GeneID" id="101891052"/>
<gene>
    <name evidence="12" type="primary">LOC101891052</name>
</gene>
<protein>
    <submittedName>
        <fullName evidence="12">Probable cytochrome P450 4ac1</fullName>
    </submittedName>
</protein>
<organism evidence="11 12">
    <name type="scientific">Musca domestica</name>
    <name type="common">House fly</name>
    <dbReference type="NCBI Taxonomy" id="7370"/>
    <lineage>
        <taxon>Eukaryota</taxon>
        <taxon>Metazoa</taxon>
        <taxon>Ecdysozoa</taxon>
        <taxon>Arthropoda</taxon>
        <taxon>Hexapoda</taxon>
        <taxon>Insecta</taxon>
        <taxon>Pterygota</taxon>
        <taxon>Neoptera</taxon>
        <taxon>Endopterygota</taxon>
        <taxon>Diptera</taxon>
        <taxon>Brachycera</taxon>
        <taxon>Muscomorpha</taxon>
        <taxon>Muscoidea</taxon>
        <taxon>Muscidae</taxon>
        <taxon>Musca</taxon>
    </lineage>
</organism>
<evidence type="ECO:0000256" key="3">
    <source>
        <dbReference type="ARBA" id="ARBA00010617"/>
    </source>
</evidence>
<dbReference type="InterPro" id="IPR036396">
    <property type="entry name" value="Cyt_P450_sf"/>
</dbReference>
<evidence type="ECO:0000256" key="9">
    <source>
        <dbReference type="RuleBase" id="RU000461"/>
    </source>
</evidence>
<feature type="chain" id="PRO_5046732903" evidence="10">
    <location>
        <begin position="17"/>
        <end position="520"/>
    </location>
</feature>
<dbReference type="InterPro" id="IPR017972">
    <property type="entry name" value="Cyt_P450_CS"/>
</dbReference>
<comment type="function">
    <text evidence="2">May be involved in the metabolism of insect hormones and in the breakdown of synthetic insecticides.</text>
</comment>
<dbReference type="Gene3D" id="1.10.630.10">
    <property type="entry name" value="Cytochrome P450"/>
    <property type="match status" value="1"/>
</dbReference>
<reference evidence="12" key="1">
    <citation type="submission" date="2025-08" db="UniProtKB">
        <authorList>
            <consortium name="RefSeq"/>
        </authorList>
    </citation>
    <scope>IDENTIFICATION</scope>
    <source>
        <strain evidence="12">Aabys</strain>
        <tissue evidence="12">Whole body</tissue>
    </source>
</reference>
<dbReference type="PANTHER" id="PTHR24291:SF105">
    <property type="entry name" value="CYTOCHROME P450 4P1-RELATED"/>
    <property type="match status" value="1"/>
</dbReference>
<accession>A0ABM3URD2</accession>
<proteinExistence type="inferred from homology"/>
<name>A0ABM3URD2_MUSDO</name>
<dbReference type="PROSITE" id="PS00086">
    <property type="entry name" value="CYTOCHROME_P450"/>
    <property type="match status" value="1"/>
</dbReference>